<protein>
    <submittedName>
        <fullName evidence="1">Uncharacterized protein</fullName>
    </submittedName>
</protein>
<gene>
    <name evidence="1" type="ORF">NSPWAT_0589</name>
</gene>
<evidence type="ECO:0000313" key="1">
    <source>
        <dbReference type="EMBL" id="CAI2717448.1"/>
    </source>
</evidence>
<sequence length="68" mass="7574">MIEALSIAAGHARCHSERQQRIYVLLVKDRIKMCVIKKRKAGALTLAGWMRTPALRNTVTRGVLAGED</sequence>
<evidence type="ECO:0000313" key="2">
    <source>
        <dbReference type="Proteomes" id="UP001157733"/>
    </source>
</evidence>
<keyword evidence="2" id="KW-1185">Reference proteome</keyword>
<dbReference type="Proteomes" id="UP001157733">
    <property type="component" value="Chromosome"/>
</dbReference>
<name>A0ABM9HBI2_9BACT</name>
<reference evidence="1 2" key="1">
    <citation type="submission" date="2022-09" db="EMBL/GenBank/DDBJ databases">
        <authorList>
            <person name="Kop L."/>
        </authorList>
    </citation>
    <scope>NUCLEOTIDE SEQUENCE [LARGE SCALE GENOMIC DNA]</scope>
    <source>
        <strain evidence="1 2">347</strain>
    </source>
</reference>
<dbReference type="EMBL" id="OX336137">
    <property type="protein sequence ID" value="CAI2717448.1"/>
    <property type="molecule type" value="Genomic_DNA"/>
</dbReference>
<accession>A0ABM9HBI2</accession>
<proteinExistence type="predicted"/>
<organism evidence="1 2">
    <name type="scientific">Nitrospina watsonii</name>
    <dbReference type="NCBI Taxonomy" id="1323948"/>
    <lineage>
        <taxon>Bacteria</taxon>
        <taxon>Pseudomonadati</taxon>
        <taxon>Nitrospinota/Tectimicrobiota group</taxon>
        <taxon>Nitrospinota</taxon>
        <taxon>Nitrospinia</taxon>
        <taxon>Nitrospinales</taxon>
        <taxon>Nitrospinaceae</taxon>
        <taxon>Nitrospina</taxon>
    </lineage>
</organism>